<dbReference type="EMBL" id="CAJEWN010000130">
    <property type="protein sequence ID" value="CAD2167693.1"/>
    <property type="molecule type" value="Genomic_DNA"/>
</dbReference>
<organism evidence="2 3">
    <name type="scientific">Meloidogyne enterolobii</name>
    <name type="common">Root-knot nematode worm</name>
    <name type="synonym">Meloidogyne mayaguensis</name>
    <dbReference type="NCBI Taxonomy" id="390850"/>
    <lineage>
        <taxon>Eukaryota</taxon>
        <taxon>Metazoa</taxon>
        <taxon>Ecdysozoa</taxon>
        <taxon>Nematoda</taxon>
        <taxon>Chromadorea</taxon>
        <taxon>Rhabditida</taxon>
        <taxon>Tylenchina</taxon>
        <taxon>Tylenchomorpha</taxon>
        <taxon>Tylenchoidea</taxon>
        <taxon>Meloidogynidae</taxon>
        <taxon>Meloidogyninae</taxon>
        <taxon>Meloidogyne</taxon>
    </lineage>
</organism>
<comment type="caution">
    <text evidence="2">The sequence shown here is derived from an EMBL/GenBank/DDBJ whole genome shotgun (WGS) entry which is preliminary data.</text>
</comment>
<accession>A0A6V7UYA7</accession>
<proteinExistence type="predicted"/>
<evidence type="ECO:0000313" key="2">
    <source>
        <dbReference type="EMBL" id="CAD2167693.1"/>
    </source>
</evidence>
<feature type="chain" id="PRO_5028315092" evidence="1">
    <location>
        <begin position="22"/>
        <end position="138"/>
    </location>
</feature>
<evidence type="ECO:0000313" key="3">
    <source>
        <dbReference type="Proteomes" id="UP000580250"/>
    </source>
</evidence>
<name>A0A6V7UYA7_MELEN</name>
<gene>
    <name evidence="2" type="ORF">MENT_LOCUS18995</name>
</gene>
<protein>
    <submittedName>
        <fullName evidence="2">Uncharacterized protein</fullName>
    </submittedName>
</protein>
<sequence>MFIKKIFVLLSLQLAYNGALADNKDQPAVASDKKGTESSAANNVLCLIVFCPTGDGYNNPGYGGYGYSYSNPGYGGYGYSYSNPGYGYSYSNPGYGGYGYSAYYPSNYGYSSFASNSYYCYYSPSYCYGGYGSGYYGK</sequence>
<feature type="signal peptide" evidence="1">
    <location>
        <begin position="1"/>
        <end position="21"/>
    </location>
</feature>
<dbReference type="Proteomes" id="UP000580250">
    <property type="component" value="Unassembled WGS sequence"/>
</dbReference>
<dbReference type="AlphaFoldDB" id="A0A6V7UYA7"/>
<reference evidence="2 3" key="1">
    <citation type="submission" date="2020-08" db="EMBL/GenBank/DDBJ databases">
        <authorList>
            <person name="Koutsovoulos G."/>
            <person name="Danchin GJ E."/>
        </authorList>
    </citation>
    <scope>NUCLEOTIDE SEQUENCE [LARGE SCALE GENOMIC DNA]</scope>
</reference>
<keyword evidence="1" id="KW-0732">Signal</keyword>
<evidence type="ECO:0000256" key="1">
    <source>
        <dbReference type="SAM" id="SignalP"/>
    </source>
</evidence>